<comment type="caution">
    <text evidence="2">The sequence shown here is derived from an EMBL/GenBank/DDBJ whole genome shotgun (WGS) entry which is preliminary data.</text>
</comment>
<keyword evidence="3" id="KW-1185">Reference proteome</keyword>
<evidence type="ECO:0000313" key="2">
    <source>
        <dbReference type="EMBL" id="TPP57786.1"/>
    </source>
</evidence>
<accession>A0A504YB60</accession>
<name>A0A504YB60_FASGI</name>
<feature type="compositionally biased region" description="Polar residues" evidence="1">
    <location>
        <begin position="98"/>
        <end position="108"/>
    </location>
</feature>
<reference evidence="2 3" key="1">
    <citation type="submission" date="2019-04" db="EMBL/GenBank/DDBJ databases">
        <title>Annotation for the trematode Fasciola gigantica.</title>
        <authorList>
            <person name="Choi Y.-J."/>
        </authorList>
    </citation>
    <scope>NUCLEOTIDE SEQUENCE [LARGE SCALE GENOMIC DNA]</scope>
    <source>
        <strain evidence="2">Uganda_cow_1</strain>
    </source>
</reference>
<sequence>MIYVCPSLFFSSEEVRCSLDELDAVIATFDEEARKHCQSLSRLRSDTPTLANSRVQRRGSLSLEGTFISGTADSLDYTSATLRNPRIKRLDLAPVQATENFPTRNDASPSFVEDDFPPPPPDAFAPENFILPPPSPPPPPPPLSPSLSPVLIRKQHGVPSTQLELITSINSSERNSQLLHSASAGHGDSLTTALVTKHSNGSRPISSAACRRPMVPQRAPSTRLSSVPITEGLRPRSVAADSTVPVKETPGSVASLPNSHLKVIRFFRSPTI</sequence>
<proteinExistence type="predicted"/>
<protein>
    <submittedName>
        <fullName evidence="2">Uncharacterized protein</fullName>
    </submittedName>
</protein>
<dbReference type="AlphaFoldDB" id="A0A504YB60"/>
<dbReference type="OrthoDB" id="10496370at2759"/>
<dbReference type="EMBL" id="SUNJ01012752">
    <property type="protein sequence ID" value="TPP57786.1"/>
    <property type="molecule type" value="Genomic_DNA"/>
</dbReference>
<feature type="compositionally biased region" description="Pro residues" evidence="1">
    <location>
        <begin position="131"/>
        <end position="144"/>
    </location>
</feature>
<dbReference type="Proteomes" id="UP000316759">
    <property type="component" value="Unassembled WGS sequence"/>
</dbReference>
<feature type="region of interest" description="Disordered" evidence="1">
    <location>
        <begin position="98"/>
        <end position="149"/>
    </location>
</feature>
<gene>
    <name evidence="2" type="ORF">FGIG_11913</name>
</gene>
<evidence type="ECO:0000313" key="3">
    <source>
        <dbReference type="Proteomes" id="UP000316759"/>
    </source>
</evidence>
<organism evidence="2 3">
    <name type="scientific">Fasciola gigantica</name>
    <name type="common">Giant liver fluke</name>
    <dbReference type="NCBI Taxonomy" id="46835"/>
    <lineage>
        <taxon>Eukaryota</taxon>
        <taxon>Metazoa</taxon>
        <taxon>Spiralia</taxon>
        <taxon>Lophotrochozoa</taxon>
        <taxon>Platyhelminthes</taxon>
        <taxon>Trematoda</taxon>
        <taxon>Digenea</taxon>
        <taxon>Plagiorchiida</taxon>
        <taxon>Echinostomata</taxon>
        <taxon>Echinostomatoidea</taxon>
        <taxon>Fasciolidae</taxon>
        <taxon>Fasciola</taxon>
    </lineage>
</organism>
<evidence type="ECO:0000256" key="1">
    <source>
        <dbReference type="SAM" id="MobiDB-lite"/>
    </source>
</evidence>
<dbReference type="STRING" id="46835.A0A504YB60"/>